<feature type="transmembrane region" description="Helical" evidence="1">
    <location>
        <begin position="6"/>
        <end position="31"/>
    </location>
</feature>
<keyword evidence="1" id="KW-0472">Membrane</keyword>
<gene>
    <name evidence="2" type="ORF">A3A93_00945</name>
</gene>
<accession>A0A1F7IR77</accession>
<evidence type="ECO:0000313" key="3">
    <source>
        <dbReference type="Proteomes" id="UP000177141"/>
    </source>
</evidence>
<proteinExistence type="predicted"/>
<comment type="caution">
    <text evidence="2">The sequence shown here is derived from an EMBL/GenBank/DDBJ whole genome shotgun (WGS) entry which is preliminary data.</text>
</comment>
<sequence>MKNQGYIAISSVLVISAVLLIVGTSVTLLTINDLQTSQSNIKSETALHLVEGCVEDALLRLNKFNNIPATINIPEGTCSATINSQGGTTTTFTISATIDSFTKSVQVTADRYSNITITNWIQQ</sequence>
<dbReference type="EMBL" id="MGAL01000046">
    <property type="protein sequence ID" value="OGK45860.1"/>
    <property type="molecule type" value="Genomic_DNA"/>
</dbReference>
<reference evidence="2 3" key="1">
    <citation type="journal article" date="2016" name="Nat. Commun.">
        <title>Thousands of microbial genomes shed light on interconnected biogeochemical processes in an aquifer system.</title>
        <authorList>
            <person name="Anantharaman K."/>
            <person name="Brown C.T."/>
            <person name="Hug L.A."/>
            <person name="Sharon I."/>
            <person name="Castelle C.J."/>
            <person name="Probst A.J."/>
            <person name="Thomas B.C."/>
            <person name="Singh A."/>
            <person name="Wilkins M.J."/>
            <person name="Karaoz U."/>
            <person name="Brodie E.L."/>
            <person name="Williams K.H."/>
            <person name="Hubbard S.S."/>
            <person name="Banfield J.F."/>
        </authorList>
    </citation>
    <scope>NUCLEOTIDE SEQUENCE [LARGE SCALE GENOMIC DNA]</scope>
</reference>
<keyword evidence="1" id="KW-0812">Transmembrane</keyword>
<keyword evidence="1" id="KW-1133">Transmembrane helix</keyword>
<evidence type="ECO:0008006" key="4">
    <source>
        <dbReference type="Google" id="ProtNLM"/>
    </source>
</evidence>
<evidence type="ECO:0000313" key="2">
    <source>
        <dbReference type="EMBL" id="OGK45860.1"/>
    </source>
</evidence>
<dbReference type="Proteomes" id="UP000177141">
    <property type="component" value="Unassembled WGS sequence"/>
</dbReference>
<protein>
    <recommendedName>
        <fullName evidence="4">Type 4 fimbrial biogenesis protein PilX N-terminal domain-containing protein</fullName>
    </recommendedName>
</protein>
<dbReference type="AlphaFoldDB" id="A0A1F7IR77"/>
<name>A0A1F7IR77_9BACT</name>
<dbReference type="STRING" id="1802061.A3A93_00945"/>
<evidence type="ECO:0000256" key="1">
    <source>
        <dbReference type="SAM" id="Phobius"/>
    </source>
</evidence>
<organism evidence="2 3">
    <name type="scientific">Candidatus Roizmanbacteria bacterium RIFCSPLOWO2_01_FULL_38_12</name>
    <dbReference type="NCBI Taxonomy" id="1802061"/>
    <lineage>
        <taxon>Bacteria</taxon>
        <taxon>Candidatus Roizmaniibacteriota</taxon>
    </lineage>
</organism>